<dbReference type="PRINTS" id="PR00385">
    <property type="entry name" value="P450"/>
</dbReference>
<dbReference type="Gene3D" id="1.10.630.10">
    <property type="entry name" value="Cytochrome P450"/>
    <property type="match status" value="1"/>
</dbReference>
<name>A0A8H6KQF5_9PEZI</name>
<evidence type="ECO:0000313" key="9">
    <source>
        <dbReference type="EMBL" id="KAF6835356.1"/>
    </source>
</evidence>
<protein>
    <submittedName>
        <fullName evidence="9">Cytochrome p450 71b25</fullName>
    </submittedName>
</protein>
<dbReference type="CDD" id="cd11051">
    <property type="entry name" value="CYP59-like"/>
    <property type="match status" value="1"/>
</dbReference>
<feature type="transmembrane region" description="Helical" evidence="8">
    <location>
        <begin position="12"/>
        <end position="31"/>
    </location>
</feature>
<sequence length="543" mass="61315">MEFSKILELWPVATVLPLLLLTYGAVSMYRARSFFQSLQRRGYPMPPHHPIWGHLGVIASVLKEMPPDLMPTIGLGEHVRRRYPYLDQAFYLDQWPFSKPMLVIISPDGARQISQGVSLPKDPGQHEVLKPLTGGYDLDTMEGDEWKFWHNVFSPGFRVSNIAALVPSMVDLVSVFCERLRQKARKSDDQPFLLSPMALDLTMDLSGKSIWDHELQSQTEYNGFAAALASQLSWLHYRGSSPLKDLNFIRPVVQWWNARRMDTYIDRVLAHKAKASADGKKGLISVLDVANVPREPVHLRMFPKVVRSQIKFMMLAGYDTTGSSIVFLVHLLSKHPEVLARVRAEHDDVLGSDVSAAPRLIAAKPKLLNQLPYTTAVIKESLRFFPPAATSRIGNRDFHLTIEAPGSKGTSMSLPTDGVNCMAIHHGIHHNPRYWSEPHMFLPERFLERSRDDPLRPPADGWRPFERGPRACIGQEMAMTEIKLACVMLAREFKFRPAYDEVGPQPAPRVDGDYVYLVSRGGAANPSGYYPCRVFLTDRRPSA</sequence>
<reference evidence="9" key="1">
    <citation type="journal article" date="2020" name="Phytopathology">
        <title>Genome Sequence Resources of Colletotrichum truncatum, C. plurivorum, C. musicola, and C. sojae: Four Species Pathogenic to Soybean (Glycine max).</title>
        <authorList>
            <person name="Rogerio F."/>
            <person name="Boufleur T.R."/>
            <person name="Ciampi-Guillardi M."/>
            <person name="Sukno S.A."/>
            <person name="Thon M.R."/>
            <person name="Massola Junior N.S."/>
            <person name="Baroncelli R."/>
        </authorList>
    </citation>
    <scope>NUCLEOTIDE SEQUENCE</scope>
    <source>
        <strain evidence="9">LFN0074</strain>
    </source>
</reference>
<keyword evidence="8" id="KW-1133">Transmembrane helix</keyword>
<evidence type="ECO:0000313" key="10">
    <source>
        <dbReference type="Proteomes" id="UP000639643"/>
    </source>
</evidence>
<dbReference type="PRINTS" id="PR00463">
    <property type="entry name" value="EP450I"/>
</dbReference>
<dbReference type="SUPFAM" id="SSF48264">
    <property type="entry name" value="Cytochrome P450"/>
    <property type="match status" value="1"/>
</dbReference>
<keyword evidence="5 7" id="KW-0408">Iron</keyword>
<dbReference type="Pfam" id="PF00067">
    <property type="entry name" value="p450"/>
    <property type="match status" value="1"/>
</dbReference>
<dbReference type="GO" id="GO:0004497">
    <property type="term" value="F:monooxygenase activity"/>
    <property type="evidence" value="ECO:0007669"/>
    <property type="project" value="UniProtKB-KW"/>
</dbReference>
<dbReference type="InterPro" id="IPR001128">
    <property type="entry name" value="Cyt_P450"/>
</dbReference>
<comment type="similarity">
    <text evidence="1">Belongs to the cytochrome P450 family.</text>
</comment>
<keyword evidence="8" id="KW-0812">Transmembrane</keyword>
<organism evidence="9 10">
    <name type="scientific">Colletotrichum musicola</name>
    <dbReference type="NCBI Taxonomy" id="2175873"/>
    <lineage>
        <taxon>Eukaryota</taxon>
        <taxon>Fungi</taxon>
        <taxon>Dikarya</taxon>
        <taxon>Ascomycota</taxon>
        <taxon>Pezizomycotina</taxon>
        <taxon>Sordariomycetes</taxon>
        <taxon>Hypocreomycetidae</taxon>
        <taxon>Glomerellales</taxon>
        <taxon>Glomerellaceae</taxon>
        <taxon>Colletotrichum</taxon>
        <taxon>Colletotrichum orchidearum species complex</taxon>
    </lineage>
</organism>
<dbReference type="AlphaFoldDB" id="A0A8H6KQF5"/>
<keyword evidence="2 7" id="KW-0349">Heme</keyword>
<keyword evidence="6" id="KW-0503">Monooxygenase</keyword>
<dbReference type="GO" id="GO:0005506">
    <property type="term" value="F:iron ion binding"/>
    <property type="evidence" value="ECO:0007669"/>
    <property type="project" value="InterPro"/>
</dbReference>
<evidence type="ECO:0000256" key="6">
    <source>
        <dbReference type="ARBA" id="ARBA00023033"/>
    </source>
</evidence>
<proteinExistence type="inferred from homology"/>
<evidence type="ECO:0000256" key="3">
    <source>
        <dbReference type="ARBA" id="ARBA00022723"/>
    </source>
</evidence>
<evidence type="ECO:0000256" key="2">
    <source>
        <dbReference type="ARBA" id="ARBA00022617"/>
    </source>
</evidence>
<dbReference type="InterPro" id="IPR050196">
    <property type="entry name" value="Cytochrome_P450_Monoox"/>
</dbReference>
<dbReference type="Proteomes" id="UP000639643">
    <property type="component" value="Unassembled WGS sequence"/>
</dbReference>
<evidence type="ECO:0000256" key="8">
    <source>
        <dbReference type="SAM" id="Phobius"/>
    </source>
</evidence>
<dbReference type="PANTHER" id="PTHR24291">
    <property type="entry name" value="CYTOCHROME P450 FAMILY 4"/>
    <property type="match status" value="1"/>
</dbReference>
<dbReference type="PANTHER" id="PTHR24291:SF50">
    <property type="entry name" value="BIFUNCTIONAL ALBAFLAVENONE MONOOXYGENASE_TERPENE SYNTHASE"/>
    <property type="match status" value="1"/>
</dbReference>
<dbReference type="EMBL" id="WIGM01000179">
    <property type="protein sequence ID" value="KAF6835356.1"/>
    <property type="molecule type" value="Genomic_DNA"/>
</dbReference>
<dbReference type="OrthoDB" id="10029320at2759"/>
<comment type="caution">
    <text evidence="9">The sequence shown here is derived from an EMBL/GenBank/DDBJ whole genome shotgun (WGS) entry which is preliminary data.</text>
</comment>
<dbReference type="GO" id="GO:0020037">
    <property type="term" value="F:heme binding"/>
    <property type="evidence" value="ECO:0007669"/>
    <property type="project" value="InterPro"/>
</dbReference>
<feature type="binding site" description="axial binding residue" evidence="7">
    <location>
        <position position="472"/>
    </location>
    <ligand>
        <name>heme</name>
        <dbReference type="ChEBI" id="CHEBI:30413"/>
    </ligand>
    <ligandPart>
        <name>Fe</name>
        <dbReference type="ChEBI" id="CHEBI:18248"/>
    </ligandPart>
</feature>
<evidence type="ECO:0000256" key="7">
    <source>
        <dbReference type="PIRSR" id="PIRSR602401-1"/>
    </source>
</evidence>
<keyword evidence="3 7" id="KW-0479">Metal-binding</keyword>
<evidence type="ECO:0000256" key="5">
    <source>
        <dbReference type="ARBA" id="ARBA00023004"/>
    </source>
</evidence>
<comment type="cofactor">
    <cofactor evidence="7">
        <name>heme</name>
        <dbReference type="ChEBI" id="CHEBI:30413"/>
    </cofactor>
</comment>
<accession>A0A8H6KQF5</accession>
<dbReference type="InterPro" id="IPR036396">
    <property type="entry name" value="Cyt_P450_sf"/>
</dbReference>
<dbReference type="GO" id="GO:0016705">
    <property type="term" value="F:oxidoreductase activity, acting on paired donors, with incorporation or reduction of molecular oxygen"/>
    <property type="evidence" value="ECO:0007669"/>
    <property type="project" value="InterPro"/>
</dbReference>
<keyword evidence="4" id="KW-0560">Oxidoreductase</keyword>
<gene>
    <name evidence="9" type="ORF">CMUS01_05807</name>
</gene>
<keyword evidence="8" id="KW-0472">Membrane</keyword>
<evidence type="ECO:0000256" key="1">
    <source>
        <dbReference type="ARBA" id="ARBA00010617"/>
    </source>
</evidence>
<evidence type="ECO:0000256" key="4">
    <source>
        <dbReference type="ARBA" id="ARBA00023002"/>
    </source>
</evidence>
<dbReference type="InterPro" id="IPR002401">
    <property type="entry name" value="Cyt_P450_E_grp-I"/>
</dbReference>
<keyword evidence="10" id="KW-1185">Reference proteome</keyword>